<dbReference type="AlphaFoldDB" id="A0AA86NS28"/>
<gene>
    <name evidence="4" type="ORF">HINF_LOCUS12229</name>
    <name evidence="5" type="ORF">HINF_LOCUS32566</name>
    <name evidence="7" type="ORF">HINF_LOCUS43646</name>
    <name evidence="6" type="ORF">HINF_LOCUS6671</name>
    <name evidence="8" type="ORF">HINF_LOCUS74034</name>
</gene>
<evidence type="ECO:0000256" key="1">
    <source>
        <dbReference type="ARBA" id="ARBA00022490"/>
    </source>
</evidence>
<dbReference type="EMBL" id="CATOUU010000735">
    <property type="protein sequence ID" value="CAI9944921.1"/>
    <property type="molecule type" value="Genomic_DNA"/>
</dbReference>
<dbReference type="EMBL" id="CAXDID020000619">
    <property type="protein sequence ID" value="CAL6106871.1"/>
    <property type="molecule type" value="Genomic_DNA"/>
</dbReference>
<dbReference type="GO" id="GO:0051603">
    <property type="term" value="P:proteolysis involved in protein catabolic process"/>
    <property type="evidence" value="ECO:0007669"/>
    <property type="project" value="InterPro"/>
</dbReference>
<protein>
    <recommendedName>
        <fullName evidence="3">Proteasome subunit beta</fullName>
    </recommendedName>
</protein>
<dbReference type="Gene3D" id="3.60.20.10">
    <property type="entry name" value="Glutamine Phosphoribosylpyrophosphate, subunit 1, domain 1"/>
    <property type="match status" value="1"/>
</dbReference>
<evidence type="ECO:0000313" key="9">
    <source>
        <dbReference type="Proteomes" id="UP001642409"/>
    </source>
</evidence>
<evidence type="ECO:0000313" key="6">
    <source>
        <dbReference type="EMBL" id="CAL5981469.1"/>
    </source>
</evidence>
<dbReference type="InterPro" id="IPR023333">
    <property type="entry name" value="Proteasome_suB-type"/>
</dbReference>
<evidence type="ECO:0000313" key="4">
    <source>
        <dbReference type="EMBL" id="CAI9924584.1"/>
    </source>
</evidence>
<dbReference type="GO" id="GO:0005634">
    <property type="term" value="C:nucleus"/>
    <property type="evidence" value="ECO:0007669"/>
    <property type="project" value="UniProtKB-SubCell"/>
</dbReference>
<dbReference type="PROSITE" id="PS51476">
    <property type="entry name" value="PROTEASOME_BETA_2"/>
    <property type="match status" value="1"/>
</dbReference>
<dbReference type="GO" id="GO:0005839">
    <property type="term" value="C:proteasome core complex"/>
    <property type="evidence" value="ECO:0007669"/>
    <property type="project" value="InterPro"/>
</dbReference>
<keyword evidence="2 3" id="KW-0647">Proteasome</keyword>
<evidence type="ECO:0000313" key="7">
    <source>
        <dbReference type="EMBL" id="CAL6049934.1"/>
    </source>
</evidence>
<dbReference type="InterPro" id="IPR001353">
    <property type="entry name" value="Proteasome_sua/b"/>
</dbReference>
<evidence type="ECO:0000313" key="8">
    <source>
        <dbReference type="EMBL" id="CAL6106871.1"/>
    </source>
</evidence>
<comment type="subcellular location">
    <subcellularLocation>
        <location evidence="3">Cytoplasm</location>
    </subcellularLocation>
    <subcellularLocation>
        <location evidence="3">Nucleus</location>
    </subcellularLocation>
</comment>
<evidence type="ECO:0000313" key="5">
    <source>
        <dbReference type="EMBL" id="CAI9944921.1"/>
    </source>
</evidence>
<evidence type="ECO:0000256" key="2">
    <source>
        <dbReference type="ARBA" id="ARBA00022942"/>
    </source>
</evidence>
<dbReference type="EMBL" id="CATOUU010000316">
    <property type="protein sequence ID" value="CAI9924584.1"/>
    <property type="molecule type" value="Genomic_DNA"/>
</dbReference>
<dbReference type="PROSITE" id="PS00854">
    <property type="entry name" value="PROTEASOME_BETA_1"/>
    <property type="match status" value="1"/>
</dbReference>
<evidence type="ECO:0000256" key="3">
    <source>
        <dbReference type="RuleBase" id="RU004203"/>
    </source>
</evidence>
<reference evidence="6 9" key="2">
    <citation type="submission" date="2024-07" db="EMBL/GenBank/DDBJ databases">
        <authorList>
            <person name="Akdeniz Z."/>
        </authorList>
    </citation>
    <scope>NUCLEOTIDE SEQUENCE [LARGE SCALE GENOMIC DNA]</scope>
</reference>
<dbReference type="PANTHER" id="PTHR32194:SF2">
    <property type="entry name" value="PROTEASOME SUBUNIT BETA TYPE-1"/>
    <property type="match status" value="1"/>
</dbReference>
<accession>A0AA86NS28</accession>
<dbReference type="SUPFAM" id="SSF56235">
    <property type="entry name" value="N-terminal nucleophile aminohydrolases (Ntn hydrolases)"/>
    <property type="match status" value="1"/>
</dbReference>
<dbReference type="Proteomes" id="UP001642409">
    <property type="component" value="Unassembled WGS sequence"/>
</dbReference>
<dbReference type="PANTHER" id="PTHR32194">
    <property type="entry name" value="METALLOPROTEASE TLDD"/>
    <property type="match status" value="1"/>
</dbReference>
<comment type="function">
    <text evidence="3">Component of the proteasome, a multicatalytic proteinase complex which is characterized by its ability to cleave peptides with Arg, Phe, Tyr, Leu, and Glu adjacent to the leaving group at neutral or slightly basic pH. The proteasome has an ATP-dependent proteolytic activity.</text>
</comment>
<keyword evidence="1 3" id="KW-0963">Cytoplasm</keyword>
<dbReference type="EMBL" id="CAXDID020000013">
    <property type="protein sequence ID" value="CAL5981469.1"/>
    <property type="molecule type" value="Genomic_DNA"/>
</dbReference>
<dbReference type="EMBL" id="CAXDID020000182">
    <property type="protein sequence ID" value="CAL6049934.1"/>
    <property type="molecule type" value="Genomic_DNA"/>
</dbReference>
<reference evidence="4" key="1">
    <citation type="submission" date="2023-06" db="EMBL/GenBank/DDBJ databases">
        <authorList>
            <person name="Kurt Z."/>
        </authorList>
    </citation>
    <scope>NUCLEOTIDE SEQUENCE</scope>
</reference>
<keyword evidence="3" id="KW-0539">Nucleus</keyword>
<proteinExistence type="inferred from homology"/>
<dbReference type="InterPro" id="IPR016050">
    <property type="entry name" value="Proteasome_bsu_CS"/>
</dbReference>
<name>A0AA86NS28_9EUKA</name>
<comment type="caution">
    <text evidence="4">The sequence shown here is derived from an EMBL/GenBank/DDBJ whole genome shotgun (WGS) entry which is preliminary data.</text>
</comment>
<dbReference type="Pfam" id="PF00227">
    <property type="entry name" value="Proteasome"/>
    <property type="match status" value="1"/>
</dbReference>
<organism evidence="4">
    <name type="scientific">Hexamita inflata</name>
    <dbReference type="NCBI Taxonomy" id="28002"/>
    <lineage>
        <taxon>Eukaryota</taxon>
        <taxon>Metamonada</taxon>
        <taxon>Diplomonadida</taxon>
        <taxon>Hexamitidae</taxon>
        <taxon>Hexamitinae</taxon>
        <taxon>Hexamita</taxon>
    </lineage>
</organism>
<comment type="subunit">
    <text evidence="3">Component of the proteasome complex.</text>
</comment>
<keyword evidence="9" id="KW-1185">Reference proteome</keyword>
<dbReference type="InterPro" id="IPR029055">
    <property type="entry name" value="Ntn_hydrolases_N"/>
</dbReference>
<dbReference type="GO" id="GO:0005737">
    <property type="term" value="C:cytoplasm"/>
    <property type="evidence" value="ECO:0007669"/>
    <property type="project" value="UniProtKB-SubCell"/>
</dbReference>
<comment type="similarity">
    <text evidence="3">Belongs to the peptidase T1B family.</text>
</comment>
<sequence>MSDDEQFNPYVDNGGTCIAIAGKDFVLIGSDTRCSDGGYQILSRTLPKAHKITDKVMLASSGMKADADYLLKTLRNDADEYAYKTGKEISVAQFSRLVSVSLYRRRFFPWYTFNIVGGLDEQGRGRIFSYDAVGSSGEYQYTSTGSGESLAIGILDNELMPLITEERLDSLTIEGAKKLAIAAMEAVTEREIKTGDDFQYYIITKDGIQEFHHGLRRD</sequence>